<feature type="transmembrane region" description="Helical" evidence="2">
    <location>
        <begin position="450"/>
        <end position="468"/>
    </location>
</feature>
<sequence length="577" mass="65708">MENQVISQEKATNEMKKSSQARLHYLDWLKTLAVWLVVFVHVIYYLNLLNIGITRSEKEIVRQMIVFFSEFGMPIFFYVSGRASFLSSTPSLGVLLRKKILRLALPLISGYFILLPITHYVANGRRPCTYTLDGAPPNFHLYYFMYVKDFKCHGFEWLWFLALLIVISVVMFPFMKVMKGQKKSENISYIISCGCIAAVFGPIIIYSYNFHPLALFGLSFPLMIMLVSSLVMKSNRDGKSNLNLALIYLTAASFILGSLFLAFYSNVEYNSNTSTISSDNHKPVFPEKGFLRVIDDRRMMLAIIFYISFFAVGFIDQLLSHYCSINHQIIPENQALIGSSDPLNSEESSDLTIPIPSSSQEDQFNISACKEFNLGNTKNHQQSVDKISLLNDYNYYSSNKIHSIINNMPGMFKPTLVFISLVLYSISFSLGNDGIGYMWAFPMYRIPSSSLFYVTGSWIIVFVLDSICHSLLNHVFIPNLYFHFTASSIIIYIVHMLWLEVTMSYIIIPLQIPYLQSIFLTFTITTILSIATYILAIKVKFIGFIVGLTTTFTSKSNSNSRKNQVSDAKTKTHQVCV</sequence>
<feature type="transmembrane region" description="Helical" evidence="2">
    <location>
        <begin position="514"/>
        <end position="536"/>
    </location>
</feature>
<name>A0A0S4TLI9_CRYHO</name>
<feature type="transmembrane region" description="Helical" evidence="2">
    <location>
        <begin position="244"/>
        <end position="264"/>
    </location>
</feature>
<dbReference type="VEuPathDB" id="CryptoDB:ChTU502y2012_405g0680"/>
<dbReference type="VEuPathDB" id="CryptoDB:GY17_00000890"/>
<reference evidence="4" key="1">
    <citation type="submission" date="2015-08" db="EMBL/GenBank/DDBJ databases">
        <authorList>
            <person name="Babu N.S."/>
            <person name="Beckwith C.J."/>
            <person name="Beseler K.G."/>
            <person name="Brison A."/>
            <person name="Carone J.V."/>
            <person name="Caskin T.P."/>
            <person name="Diamond M."/>
            <person name="Durham M.E."/>
            <person name="Foxe J.M."/>
            <person name="Go M."/>
            <person name="Henderson B.A."/>
            <person name="Jones I.B."/>
            <person name="McGettigan J.A."/>
            <person name="Micheletti S.J."/>
            <person name="Nasrallah M.E."/>
            <person name="Ortiz D."/>
            <person name="Piller C.R."/>
            <person name="Privatt S.R."/>
            <person name="Schneider S.L."/>
            <person name="Sharp S."/>
            <person name="Smith T.C."/>
            <person name="Stanton J.D."/>
            <person name="Ullery H.E."/>
            <person name="Wilson R.J."/>
            <person name="Serrano M.G."/>
            <person name="Buck G."/>
            <person name="Lee V."/>
            <person name="Wang Y."/>
            <person name="Carvalho R."/>
            <person name="Voegtly L."/>
            <person name="Shi R."/>
            <person name="Duckworth R."/>
            <person name="Johnson A."/>
            <person name="Loviza R."/>
            <person name="Walstead R."/>
            <person name="Shah Z."/>
            <person name="Kiflezghi M."/>
            <person name="Wade K."/>
            <person name="Ball S.L."/>
            <person name="Bradley K.W."/>
            <person name="Asai D.J."/>
            <person name="Bowman C.A."/>
            <person name="Russell D.A."/>
            <person name="Pope W.H."/>
            <person name="Jacobs-Sera D."/>
            <person name="Hendrix R.W."/>
            <person name="Hatfull G.F."/>
        </authorList>
    </citation>
    <scope>NUCLEOTIDE SEQUENCE [LARGE SCALE GENOMIC DNA]</scope>
</reference>
<evidence type="ECO:0000256" key="1">
    <source>
        <dbReference type="SAM" id="MobiDB-lite"/>
    </source>
</evidence>
<feature type="transmembrane region" description="Helical" evidence="2">
    <location>
        <begin position="480"/>
        <end position="508"/>
    </location>
</feature>
<dbReference type="EMBL" id="LN877954">
    <property type="protein sequence ID" value="CUV07995.1"/>
    <property type="molecule type" value="Genomic_DNA"/>
</dbReference>
<proteinExistence type="predicted"/>
<dbReference type="OrthoDB" id="192300at2759"/>
<dbReference type="PANTHER" id="PTHR36927">
    <property type="entry name" value="BLR4337 PROTEIN"/>
    <property type="match status" value="1"/>
</dbReference>
<dbReference type="InterPro" id="IPR050623">
    <property type="entry name" value="Glucan_succinyl_AcylTrfase"/>
</dbReference>
<feature type="transmembrane region" description="Helical" evidence="2">
    <location>
        <begin position="25"/>
        <end position="48"/>
    </location>
</feature>
<evidence type="ECO:0000313" key="4">
    <source>
        <dbReference type="EMBL" id="CUV07995.1"/>
    </source>
</evidence>
<protein>
    <recommendedName>
        <fullName evidence="3">Acyltransferase 3 domain-containing protein</fullName>
    </recommendedName>
</protein>
<dbReference type="PANTHER" id="PTHR36927:SF1">
    <property type="entry name" value="MDO-LIKE PROTEIN"/>
    <property type="match status" value="1"/>
</dbReference>
<feature type="transmembrane region" description="Helical" evidence="2">
    <location>
        <begin position="410"/>
        <end position="430"/>
    </location>
</feature>
<dbReference type="Pfam" id="PF01757">
    <property type="entry name" value="Acyl_transf_3"/>
    <property type="match status" value="1"/>
</dbReference>
<keyword evidence="2" id="KW-1133">Transmembrane helix</keyword>
<feature type="transmembrane region" description="Helical" evidence="2">
    <location>
        <begin position="214"/>
        <end position="232"/>
    </location>
</feature>
<organism evidence="4">
    <name type="scientific">Cryptosporidium hominis</name>
    <dbReference type="NCBI Taxonomy" id="237895"/>
    <lineage>
        <taxon>Eukaryota</taxon>
        <taxon>Sar</taxon>
        <taxon>Alveolata</taxon>
        <taxon>Apicomplexa</taxon>
        <taxon>Conoidasida</taxon>
        <taxon>Coccidia</taxon>
        <taxon>Eucoccidiorida</taxon>
        <taxon>Eimeriorina</taxon>
        <taxon>Cryptosporidiidae</taxon>
        <taxon>Cryptosporidium</taxon>
    </lineage>
</organism>
<evidence type="ECO:0000256" key="2">
    <source>
        <dbReference type="SAM" id="Phobius"/>
    </source>
</evidence>
<feature type="transmembrane region" description="Helical" evidence="2">
    <location>
        <begin position="299"/>
        <end position="319"/>
    </location>
</feature>
<feature type="transmembrane region" description="Helical" evidence="2">
    <location>
        <begin position="187"/>
        <end position="208"/>
    </location>
</feature>
<dbReference type="VEuPathDB" id="CryptoDB:CHUDEA8_4440"/>
<dbReference type="Proteomes" id="UP000199752">
    <property type="component" value="Chromosome 8"/>
</dbReference>
<dbReference type="VEuPathDB" id="CryptoDB:Chro.80509"/>
<gene>
    <name evidence="4" type="ORF">CHUDEA8_4440</name>
</gene>
<dbReference type="AlphaFoldDB" id="A0A0S4TLI9"/>
<evidence type="ECO:0000259" key="3">
    <source>
        <dbReference type="Pfam" id="PF01757"/>
    </source>
</evidence>
<keyword evidence="2" id="KW-0812">Transmembrane</keyword>
<feature type="region of interest" description="Disordered" evidence="1">
    <location>
        <begin position="555"/>
        <end position="577"/>
    </location>
</feature>
<accession>A0A0S4TLI9</accession>
<dbReference type="GO" id="GO:0016747">
    <property type="term" value="F:acyltransferase activity, transferring groups other than amino-acyl groups"/>
    <property type="evidence" value="ECO:0007669"/>
    <property type="project" value="InterPro"/>
</dbReference>
<feature type="transmembrane region" description="Helical" evidence="2">
    <location>
        <begin position="157"/>
        <end position="175"/>
    </location>
</feature>
<keyword evidence="2" id="KW-0472">Membrane</keyword>
<feature type="domain" description="Acyltransferase 3" evidence="3">
    <location>
        <begin position="24"/>
        <end position="329"/>
    </location>
</feature>
<dbReference type="InterPro" id="IPR002656">
    <property type="entry name" value="Acyl_transf_3_dom"/>
</dbReference>
<feature type="transmembrane region" description="Helical" evidence="2">
    <location>
        <begin position="100"/>
        <end position="122"/>
    </location>
</feature>